<feature type="transmembrane region" description="Helical" evidence="7">
    <location>
        <begin position="179"/>
        <end position="195"/>
    </location>
</feature>
<sequence>MRMSRPQPEKWITKDYWRLETPPASYATHDGWSNADVDVVPVEQRNWKAVNYLFLWLSDGANVGTMQQAASIVALGLSWKEASAAIAIGNIIIAGAITLNGAIGSRHHIPFSIASRASMGFYFSYFAVVSRMVLGLIYFGINTYIGASCMLIMLEAIWPSLIDLPNTIPGNVGVTSNRMIAYFVFWTLQFPLVMIHPRKMRWLFFIKSIFAVVAAFATLGWAVKTAGGAGPIFSKPPTATGYNLSWAWVSGINVAIAGKTTLAINMPDLTRYGNRPSVSYWQMLFVPVVYFTFSFIGIVIASAGQAIYGTLYWDPTAIVALWDSRAAKFFVAFAFGLATLGTNISTNSIASSNDFAFLFPRWINIQRGAFLTAFLGGWATCPWQIQASAKSLTTFLSGYVIVLSPLLSIMITDYWLLRKTHLHVPLLYQNEGIYRYKGGVNWRAVATLFVVVPINLPGLMNAIDNNVKIGNFAFFYRASWLTSFFITATIYYTLSKIFPPTSTYVDWTVESMDEAESDPALAHAPSLSHNNWETTGEKERRSDGDDGKSPTNSTHDRKAYV</sequence>
<keyword evidence="3 7" id="KW-0812">Transmembrane</keyword>
<feature type="region of interest" description="Disordered" evidence="6">
    <location>
        <begin position="517"/>
        <end position="561"/>
    </location>
</feature>
<evidence type="ECO:0000256" key="4">
    <source>
        <dbReference type="ARBA" id="ARBA00022989"/>
    </source>
</evidence>
<feature type="transmembrane region" description="Helical" evidence="7">
    <location>
        <begin position="202"/>
        <end position="223"/>
    </location>
</feature>
<dbReference type="InterPro" id="IPR045225">
    <property type="entry name" value="Uracil/uridine/allantoin_perm"/>
</dbReference>
<evidence type="ECO:0000313" key="8">
    <source>
        <dbReference type="EMBL" id="KAI9633419.1"/>
    </source>
</evidence>
<dbReference type="GO" id="GO:0005886">
    <property type="term" value="C:plasma membrane"/>
    <property type="evidence" value="ECO:0007669"/>
    <property type="project" value="TreeGrafter"/>
</dbReference>
<evidence type="ECO:0000256" key="7">
    <source>
        <dbReference type="SAM" id="Phobius"/>
    </source>
</evidence>
<proteinExistence type="inferred from homology"/>
<dbReference type="AlphaFoldDB" id="A0AA38LTH9"/>
<evidence type="ECO:0000256" key="1">
    <source>
        <dbReference type="ARBA" id="ARBA00004141"/>
    </source>
</evidence>
<evidence type="ECO:0000256" key="5">
    <source>
        <dbReference type="ARBA" id="ARBA00023136"/>
    </source>
</evidence>
<dbReference type="InterPro" id="IPR001248">
    <property type="entry name" value="Pur-cyt_permease"/>
</dbReference>
<dbReference type="PANTHER" id="PTHR30618">
    <property type="entry name" value="NCS1 FAMILY PURINE/PYRIMIDINE TRANSPORTER"/>
    <property type="match status" value="1"/>
</dbReference>
<feature type="compositionally biased region" description="Basic and acidic residues" evidence="6">
    <location>
        <begin position="535"/>
        <end position="561"/>
    </location>
</feature>
<feature type="transmembrane region" description="Helical" evidence="7">
    <location>
        <begin position="397"/>
        <end position="417"/>
    </location>
</feature>
<accession>A0AA38LTH9</accession>
<comment type="caution">
    <text evidence="8">The sequence shown here is derived from an EMBL/GenBank/DDBJ whole genome shotgun (WGS) entry which is preliminary data.</text>
</comment>
<keyword evidence="9" id="KW-1185">Reference proteome</keyword>
<gene>
    <name evidence="8" type="ORF">MKK02DRAFT_18317</name>
</gene>
<dbReference type="Proteomes" id="UP001164286">
    <property type="component" value="Unassembled WGS sequence"/>
</dbReference>
<dbReference type="GeneID" id="77725127"/>
<dbReference type="EMBL" id="JAKWFO010000009">
    <property type="protein sequence ID" value="KAI9633419.1"/>
    <property type="molecule type" value="Genomic_DNA"/>
</dbReference>
<dbReference type="FunFam" id="1.10.4160.10:FF:000001">
    <property type="entry name" value="Uracil permease, putative"/>
    <property type="match status" value="1"/>
</dbReference>
<evidence type="ECO:0000256" key="6">
    <source>
        <dbReference type="SAM" id="MobiDB-lite"/>
    </source>
</evidence>
<feature type="transmembrane region" description="Helical" evidence="7">
    <location>
        <begin position="327"/>
        <end position="346"/>
    </location>
</feature>
<protein>
    <submittedName>
        <fullName evidence="8">Allantoin permease</fullName>
    </submittedName>
</protein>
<feature type="transmembrane region" description="Helical" evidence="7">
    <location>
        <begin position="84"/>
        <end position="103"/>
    </location>
</feature>
<feature type="transmembrane region" description="Helical" evidence="7">
    <location>
        <begin position="109"/>
        <end position="129"/>
    </location>
</feature>
<dbReference type="Gene3D" id="1.10.4160.10">
    <property type="entry name" value="Hydantoin permease"/>
    <property type="match status" value="1"/>
</dbReference>
<reference evidence="8" key="1">
    <citation type="journal article" date="2022" name="G3 (Bethesda)">
        <title>High quality genome of the basidiomycete yeast Dioszegia hungarica PDD-24b-2 isolated from cloud water.</title>
        <authorList>
            <person name="Jarrige D."/>
            <person name="Haridas S."/>
            <person name="Bleykasten-Grosshans C."/>
            <person name="Joly M."/>
            <person name="Nadalig T."/>
            <person name="Sancelme M."/>
            <person name="Vuilleumier S."/>
            <person name="Grigoriev I.V."/>
            <person name="Amato P."/>
            <person name="Bringel F."/>
        </authorList>
    </citation>
    <scope>NUCLEOTIDE SEQUENCE</scope>
    <source>
        <strain evidence="8">PDD-24b-2</strain>
    </source>
</reference>
<feature type="transmembrane region" description="Helical" evidence="7">
    <location>
        <begin position="284"/>
        <end position="307"/>
    </location>
</feature>
<keyword evidence="4 7" id="KW-1133">Transmembrane helix</keyword>
<organism evidence="8 9">
    <name type="scientific">Dioszegia hungarica</name>
    <dbReference type="NCBI Taxonomy" id="4972"/>
    <lineage>
        <taxon>Eukaryota</taxon>
        <taxon>Fungi</taxon>
        <taxon>Dikarya</taxon>
        <taxon>Basidiomycota</taxon>
        <taxon>Agaricomycotina</taxon>
        <taxon>Tremellomycetes</taxon>
        <taxon>Tremellales</taxon>
        <taxon>Bulleribasidiaceae</taxon>
        <taxon>Dioszegia</taxon>
    </lineage>
</organism>
<comment type="subcellular location">
    <subcellularLocation>
        <location evidence="1">Membrane</location>
        <topology evidence="1">Multi-pass membrane protein</topology>
    </subcellularLocation>
</comment>
<feature type="transmembrane region" description="Helical" evidence="7">
    <location>
        <begin position="136"/>
        <end position="159"/>
    </location>
</feature>
<dbReference type="GO" id="GO:0015205">
    <property type="term" value="F:nucleobase transmembrane transporter activity"/>
    <property type="evidence" value="ECO:0007669"/>
    <property type="project" value="TreeGrafter"/>
</dbReference>
<keyword evidence="5 7" id="KW-0472">Membrane</keyword>
<dbReference type="RefSeq" id="XP_052943196.1">
    <property type="nucleotide sequence ID" value="XM_053085926.1"/>
</dbReference>
<dbReference type="Pfam" id="PF02133">
    <property type="entry name" value="Transp_cyt_pur"/>
    <property type="match status" value="1"/>
</dbReference>
<evidence type="ECO:0000256" key="3">
    <source>
        <dbReference type="ARBA" id="ARBA00022692"/>
    </source>
</evidence>
<feature type="transmembrane region" description="Helical" evidence="7">
    <location>
        <begin position="444"/>
        <end position="463"/>
    </location>
</feature>
<comment type="similarity">
    <text evidence="2">Belongs to the purine-cytosine permease (2.A.39) family.</text>
</comment>
<feature type="transmembrane region" description="Helical" evidence="7">
    <location>
        <begin position="243"/>
        <end position="264"/>
    </location>
</feature>
<evidence type="ECO:0000256" key="2">
    <source>
        <dbReference type="ARBA" id="ARBA00008974"/>
    </source>
</evidence>
<feature type="transmembrane region" description="Helical" evidence="7">
    <location>
        <begin position="475"/>
        <end position="494"/>
    </location>
</feature>
<evidence type="ECO:0000313" key="9">
    <source>
        <dbReference type="Proteomes" id="UP001164286"/>
    </source>
</evidence>
<dbReference type="PANTHER" id="PTHR30618:SF0">
    <property type="entry name" value="PURINE-URACIL PERMEASE NCS1"/>
    <property type="match status" value="1"/>
</dbReference>
<feature type="transmembrane region" description="Helical" evidence="7">
    <location>
        <begin position="367"/>
        <end position="385"/>
    </location>
</feature>
<name>A0AA38LTH9_9TREE</name>